<evidence type="ECO:0000313" key="3">
    <source>
        <dbReference type="Proteomes" id="UP001217089"/>
    </source>
</evidence>
<evidence type="ECO:0000313" key="2">
    <source>
        <dbReference type="EMBL" id="KAJ8301574.1"/>
    </source>
</evidence>
<organism evidence="2 3">
    <name type="scientific">Tegillarca granosa</name>
    <name type="common">Malaysian cockle</name>
    <name type="synonym">Anadara granosa</name>
    <dbReference type="NCBI Taxonomy" id="220873"/>
    <lineage>
        <taxon>Eukaryota</taxon>
        <taxon>Metazoa</taxon>
        <taxon>Spiralia</taxon>
        <taxon>Lophotrochozoa</taxon>
        <taxon>Mollusca</taxon>
        <taxon>Bivalvia</taxon>
        <taxon>Autobranchia</taxon>
        <taxon>Pteriomorphia</taxon>
        <taxon>Arcoida</taxon>
        <taxon>Arcoidea</taxon>
        <taxon>Arcidae</taxon>
        <taxon>Tegillarca</taxon>
    </lineage>
</organism>
<feature type="compositionally biased region" description="Low complexity" evidence="1">
    <location>
        <begin position="50"/>
        <end position="61"/>
    </location>
</feature>
<dbReference type="Pfam" id="PF15306">
    <property type="entry name" value="LIN37"/>
    <property type="match status" value="1"/>
</dbReference>
<keyword evidence="3" id="KW-1185">Reference proteome</keyword>
<feature type="compositionally biased region" description="Basic and acidic residues" evidence="1">
    <location>
        <begin position="125"/>
        <end position="136"/>
    </location>
</feature>
<dbReference type="InterPro" id="IPR028226">
    <property type="entry name" value="LIN37"/>
</dbReference>
<protein>
    <submittedName>
        <fullName evidence="2">Uncharacterized protein</fullName>
    </submittedName>
</protein>
<dbReference type="PANTHER" id="PTHR31336:SF3">
    <property type="entry name" value="PROTEIN LIN-37 HOMOLOG"/>
    <property type="match status" value="1"/>
</dbReference>
<dbReference type="Proteomes" id="UP001217089">
    <property type="component" value="Unassembled WGS sequence"/>
</dbReference>
<gene>
    <name evidence="2" type="ORF">KUTeg_020561</name>
</gene>
<feature type="region of interest" description="Disordered" evidence="1">
    <location>
        <begin position="124"/>
        <end position="170"/>
    </location>
</feature>
<reference evidence="2 3" key="1">
    <citation type="submission" date="2022-12" db="EMBL/GenBank/DDBJ databases">
        <title>Chromosome-level genome of Tegillarca granosa.</title>
        <authorList>
            <person name="Kim J."/>
        </authorList>
    </citation>
    <scope>NUCLEOTIDE SEQUENCE [LARGE SCALE GENOMIC DNA]</scope>
    <source>
        <strain evidence="2">Teg-2019</strain>
        <tissue evidence="2">Adductor muscle</tissue>
    </source>
</reference>
<proteinExistence type="predicted"/>
<name>A0ABQ9EAS9_TEGGR</name>
<dbReference type="PANTHER" id="PTHR31336">
    <property type="entry name" value="LIN37 HOMOLOG"/>
    <property type="match status" value="1"/>
</dbReference>
<comment type="caution">
    <text evidence="2">The sequence shown here is derived from an EMBL/GenBank/DDBJ whole genome shotgun (WGS) entry which is preliminary data.</text>
</comment>
<dbReference type="EMBL" id="JARBDR010000918">
    <property type="protein sequence ID" value="KAJ8301574.1"/>
    <property type="molecule type" value="Genomic_DNA"/>
</dbReference>
<sequence length="247" mass="28170">MKMSGSRNKHGVSEMLSARTKFDATLQLLVDKRDEGHLSSEGEGGISQADILSDSSPISSPTKRSLLNKGSRKRKRRDDQDSGQSGMYHHTYVMKLFDRSVDLAQFDQDTALYPIARAWLKNQPHKRDLGPRERTPTPEPDPAVSASEDEETENIPNIYKLPSPIKPDPDGYQDLRIPPLIPQQDEHLDINYDPDQAPPPEQLLLNHMDRWKQIRNSWKDSSRIAEMRCADSMNLLRDVFENQLKEG</sequence>
<evidence type="ECO:0000256" key="1">
    <source>
        <dbReference type="SAM" id="MobiDB-lite"/>
    </source>
</evidence>
<feature type="region of interest" description="Disordered" evidence="1">
    <location>
        <begin position="35"/>
        <end position="86"/>
    </location>
</feature>
<accession>A0ABQ9EAS9</accession>